<evidence type="ECO:0000313" key="8">
    <source>
        <dbReference type="EMBL" id="PCK25013.1"/>
    </source>
</evidence>
<feature type="transmembrane region" description="Helical" evidence="6">
    <location>
        <begin position="65"/>
        <end position="84"/>
    </location>
</feature>
<feature type="transmembrane region" description="Helical" evidence="6">
    <location>
        <begin position="278"/>
        <end position="295"/>
    </location>
</feature>
<dbReference type="SUPFAM" id="SSF56281">
    <property type="entry name" value="Metallo-hydrolase/oxidoreductase"/>
    <property type="match status" value="1"/>
</dbReference>
<feature type="transmembrane region" description="Helical" evidence="6">
    <location>
        <begin position="324"/>
        <end position="340"/>
    </location>
</feature>
<dbReference type="Pfam" id="PF03772">
    <property type="entry name" value="Competence"/>
    <property type="match status" value="1"/>
</dbReference>
<evidence type="ECO:0000256" key="2">
    <source>
        <dbReference type="ARBA" id="ARBA00022475"/>
    </source>
</evidence>
<feature type="transmembrane region" description="Helical" evidence="6">
    <location>
        <begin position="346"/>
        <end position="366"/>
    </location>
</feature>
<feature type="domain" description="Metallo-beta-lactamase" evidence="7">
    <location>
        <begin position="535"/>
        <end position="733"/>
    </location>
</feature>
<organism evidence="8 9">
    <name type="scientific">Rhodococcus qingshengii</name>
    <dbReference type="NCBI Taxonomy" id="334542"/>
    <lineage>
        <taxon>Bacteria</taxon>
        <taxon>Bacillati</taxon>
        <taxon>Actinomycetota</taxon>
        <taxon>Actinomycetes</taxon>
        <taxon>Mycobacteriales</taxon>
        <taxon>Nocardiaceae</taxon>
        <taxon>Rhodococcus</taxon>
        <taxon>Rhodococcus erythropolis group</taxon>
    </lineage>
</organism>
<protein>
    <submittedName>
        <fullName evidence="8">Competence protein ComEC</fullName>
    </submittedName>
</protein>
<dbReference type="PANTHER" id="PTHR30619:SF1">
    <property type="entry name" value="RECOMBINATION PROTEIN 2"/>
    <property type="match status" value="1"/>
</dbReference>
<dbReference type="AlphaFoldDB" id="A0A2A5J690"/>
<keyword evidence="3 6" id="KW-0812">Transmembrane</keyword>
<evidence type="ECO:0000256" key="4">
    <source>
        <dbReference type="ARBA" id="ARBA00022989"/>
    </source>
</evidence>
<dbReference type="PANTHER" id="PTHR30619">
    <property type="entry name" value="DNA INTERNALIZATION/COMPETENCE PROTEIN COMEC/REC2"/>
    <property type="match status" value="1"/>
</dbReference>
<feature type="transmembrane region" description="Helical" evidence="6">
    <location>
        <begin position="387"/>
        <end position="410"/>
    </location>
</feature>
<reference evidence="8 9" key="1">
    <citation type="submission" date="2017-07" db="EMBL/GenBank/DDBJ databases">
        <title>Draft sequence of Rhodococcus enclensis 23b-28.</title>
        <authorList>
            <person name="Besaury L."/>
            <person name="Sancelme M."/>
            <person name="Amato P."/>
            <person name="Lallement A."/>
            <person name="Delort A.-M."/>
        </authorList>
    </citation>
    <scope>NUCLEOTIDE SEQUENCE [LARGE SCALE GENOMIC DNA]</scope>
    <source>
        <strain evidence="8 9">23b-28</strain>
    </source>
</reference>
<dbReference type="InterPro" id="IPR035681">
    <property type="entry name" value="ComA-like_MBL"/>
</dbReference>
<feature type="transmembrane region" description="Helical" evidence="6">
    <location>
        <begin position="20"/>
        <end position="53"/>
    </location>
</feature>
<gene>
    <name evidence="8" type="ORF">CHR55_23095</name>
</gene>
<sequence>MNEPEVSPVLDARLLPSAVAVWGSSAVGILFGAVAAWVLAVACAIPAAILTYAVVRRTSAGWARIMLVALLFGAGCSVVIGWRATEVEGHPLTRAALEGAWVSVEVEPSEDPHAVSGAAGQGQVFFRASVNSVTAQNHRYSGGGLVTIRAPSSSWLEVVPGQSLTVRGRASQPWRSDSTLAVITSEGPPVAVGEVPWYQRWASVVRTRFAAACSAALPPDQAGLLPGLVVGDTSALSPVVKDNFTVAGLSHLTAVSGANISILLGAVLLLVRAAALSPRVGAALALVALVAFVVVARPSPSVLRASVMGLIGLLSLVTGRRKQALPALSAAVIVLVVVMPELAVDWGFALSTTATGALVIIAPVWVDVLRRRGWPRWFSEMTAVSSAAFVVSAPLVGAMAGTFSVVTIAANMAVGPVIGIITVFGAVIALCALICPPIAVFVTPLVRPPMGWLLYVSERAAALPGASVVVPSGLIGALVVVGVLLAAALTLWNRISRWVVGVLVLGVVLALVFQHVFGGGRIAPGWVLVMCDVGQGDGLVLSTGDGRVIVIDVGPDPTSMDRCLNMLDVNDIALLIISHFHADHIGGLEAVLGGRSVAAVGVGSMLLPESGFRAVKDAAESHGVPVVSLRAGMELTLGSVNVEVLGPLLPAPRDSVDAADAANDQSLVVMAHTGAGRILLTGDAEVAGEEAVLRSGTDVKADVLKLPHHGSRTTSSAFLEAVRPRLTMISVGDGNSFGHPNEEVLDELVSLGGAVVRTDVDGTVAVYGGGGGSVSIVSVPRGTIFG</sequence>
<feature type="transmembrane region" description="Helical" evidence="6">
    <location>
        <begin position="463"/>
        <end position="489"/>
    </location>
</feature>
<dbReference type="RefSeq" id="WP_099698213.1">
    <property type="nucleotide sequence ID" value="NZ_NOVD01000021.1"/>
</dbReference>
<dbReference type="EMBL" id="NOVD01000021">
    <property type="protein sequence ID" value="PCK25013.1"/>
    <property type="molecule type" value="Genomic_DNA"/>
</dbReference>
<feature type="transmembrane region" description="Helical" evidence="6">
    <location>
        <begin position="301"/>
        <end position="317"/>
    </location>
</feature>
<dbReference type="NCBIfam" id="TIGR00360">
    <property type="entry name" value="ComEC_N-term"/>
    <property type="match status" value="1"/>
</dbReference>
<name>A0A2A5J690_RHOSG</name>
<dbReference type="Pfam" id="PF00753">
    <property type="entry name" value="Lactamase_B"/>
    <property type="match status" value="1"/>
</dbReference>
<dbReference type="SMART" id="SM00849">
    <property type="entry name" value="Lactamase_B"/>
    <property type="match status" value="1"/>
</dbReference>
<dbReference type="CDD" id="cd07731">
    <property type="entry name" value="ComA-like_MBL-fold"/>
    <property type="match status" value="1"/>
</dbReference>
<evidence type="ECO:0000313" key="9">
    <source>
        <dbReference type="Proteomes" id="UP000230886"/>
    </source>
</evidence>
<keyword evidence="2" id="KW-1003">Cell membrane</keyword>
<keyword evidence="4 6" id="KW-1133">Transmembrane helix</keyword>
<evidence type="ECO:0000256" key="5">
    <source>
        <dbReference type="ARBA" id="ARBA00023136"/>
    </source>
</evidence>
<comment type="caution">
    <text evidence="8">The sequence shown here is derived from an EMBL/GenBank/DDBJ whole genome shotgun (WGS) entry which is preliminary data.</text>
</comment>
<evidence type="ECO:0000256" key="1">
    <source>
        <dbReference type="ARBA" id="ARBA00004651"/>
    </source>
</evidence>
<dbReference type="Gene3D" id="3.60.15.10">
    <property type="entry name" value="Ribonuclease Z/Hydroxyacylglutathione hydrolase-like"/>
    <property type="match status" value="1"/>
</dbReference>
<dbReference type="Proteomes" id="UP000230886">
    <property type="component" value="Unassembled WGS sequence"/>
</dbReference>
<accession>A0A2A5J690</accession>
<dbReference type="GO" id="GO:0005886">
    <property type="term" value="C:plasma membrane"/>
    <property type="evidence" value="ECO:0007669"/>
    <property type="project" value="UniProtKB-SubCell"/>
</dbReference>
<feature type="transmembrane region" description="Helical" evidence="6">
    <location>
        <begin position="495"/>
        <end position="513"/>
    </location>
</feature>
<dbReference type="InterPro" id="IPR001279">
    <property type="entry name" value="Metallo-B-lactamas"/>
</dbReference>
<evidence type="ECO:0000256" key="6">
    <source>
        <dbReference type="SAM" id="Phobius"/>
    </source>
</evidence>
<evidence type="ECO:0000256" key="3">
    <source>
        <dbReference type="ARBA" id="ARBA00022692"/>
    </source>
</evidence>
<feature type="transmembrane region" description="Helical" evidence="6">
    <location>
        <begin position="249"/>
        <end position="271"/>
    </location>
</feature>
<feature type="transmembrane region" description="Helical" evidence="6">
    <location>
        <begin position="416"/>
        <end position="442"/>
    </location>
</feature>
<dbReference type="InterPro" id="IPR004477">
    <property type="entry name" value="ComEC_N"/>
</dbReference>
<dbReference type="InterPro" id="IPR052159">
    <property type="entry name" value="Competence_DNA_uptake"/>
</dbReference>
<proteinExistence type="predicted"/>
<comment type="subcellular location">
    <subcellularLocation>
        <location evidence="1">Cell membrane</location>
        <topology evidence="1">Multi-pass membrane protein</topology>
    </subcellularLocation>
</comment>
<keyword evidence="5 6" id="KW-0472">Membrane</keyword>
<dbReference type="InterPro" id="IPR036866">
    <property type="entry name" value="RibonucZ/Hydroxyglut_hydro"/>
</dbReference>
<evidence type="ECO:0000259" key="7">
    <source>
        <dbReference type="SMART" id="SM00849"/>
    </source>
</evidence>